<sequence>MKLHKAILSAVLTTGLLVSIPASAETLQEALAMSYARNPDLDSARALLRATDELVPQAQAGWRPTVTLSANAQRSYTNEILGGDATHQRFRFWNSGQSVAVQIVQPLFRGGRTAAQISRASNSVQQQRQSLKATEQQVLLAAATSYLDVARDQAVLELNRNNESNLQRQLQASRDRFRVGEITRTDVSLSESRFSRATADKITAAGQLNASRATYQRVVGEFPKKIVQENFTFPLPKSLEEAVELAETQNPNVLAAEYAERASRDNIDDINGSRLPQVNAVGTVSRNWAGNTGNPLSAPIARTDNATFGVQATWQLYSGGLVSSQVRQAKQQTGQRLLELESQKRLARENAIRAWEGLQASRAAIVSRKTQVEAANLALEGTRQEALVGSKTVLDTLDAEQEALNAQTDLVRVQHDEQVAAFQLLAAIGRLTGPDLGLAVAYYDANRNYDRVKNKLFGTDIGE</sequence>
<proteinExistence type="inferred from homology"/>
<dbReference type="Proteomes" id="UP000681075">
    <property type="component" value="Unassembled WGS sequence"/>
</dbReference>
<dbReference type="RefSeq" id="WP_420241357.1">
    <property type="nucleotide sequence ID" value="NZ_BOPV01000001.1"/>
</dbReference>
<dbReference type="InterPro" id="IPR003423">
    <property type="entry name" value="OMP_efflux"/>
</dbReference>
<comment type="subcellular location">
    <subcellularLocation>
        <location evidence="1">Cell outer membrane</location>
    </subcellularLocation>
</comment>
<dbReference type="AlphaFoldDB" id="A0A8S8X9T8"/>
<evidence type="ECO:0000256" key="2">
    <source>
        <dbReference type="ARBA" id="ARBA00007613"/>
    </source>
</evidence>
<name>A0A8S8X9T8_9PROT</name>
<evidence type="ECO:0000313" key="10">
    <source>
        <dbReference type="Proteomes" id="UP000681075"/>
    </source>
</evidence>
<evidence type="ECO:0000256" key="5">
    <source>
        <dbReference type="ARBA" id="ARBA00022692"/>
    </source>
</evidence>
<dbReference type="PANTHER" id="PTHR30026:SF22">
    <property type="entry name" value="OUTER MEMBRANE EFFLUX PROTEIN"/>
    <property type="match status" value="1"/>
</dbReference>
<dbReference type="SUPFAM" id="SSF56954">
    <property type="entry name" value="Outer membrane efflux proteins (OEP)"/>
    <property type="match status" value="1"/>
</dbReference>
<dbReference type="InterPro" id="IPR010130">
    <property type="entry name" value="T1SS_OMP_TolC"/>
</dbReference>
<evidence type="ECO:0000256" key="4">
    <source>
        <dbReference type="ARBA" id="ARBA00022452"/>
    </source>
</evidence>
<comment type="similarity">
    <text evidence="2">Belongs to the outer membrane factor (OMF) (TC 1.B.17) family.</text>
</comment>
<dbReference type="GO" id="GO:0009279">
    <property type="term" value="C:cell outer membrane"/>
    <property type="evidence" value="ECO:0007669"/>
    <property type="project" value="UniProtKB-SubCell"/>
</dbReference>
<evidence type="ECO:0000256" key="3">
    <source>
        <dbReference type="ARBA" id="ARBA00022448"/>
    </source>
</evidence>
<keyword evidence="5" id="KW-0812">Transmembrane</keyword>
<comment type="caution">
    <text evidence="9">The sequence shown here is derived from an EMBL/GenBank/DDBJ whole genome shotgun (WGS) entry which is preliminary data.</text>
</comment>
<evidence type="ECO:0000256" key="1">
    <source>
        <dbReference type="ARBA" id="ARBA00004442"/>
    </source>
</evidence>
<evidence type="ECO:0000256" key="7">
    <source>
        <dbReference type="ARBA" id="ARBA00023237"/>
    </source>
</evidence>
<keyword evidence="7" id="KW-0998">Cell outer membrane</keyword>
<keyword evidence="10" id="KW-1185">Reference proteome</keyword>
<evidence type="ECO:0000313" key="9">
    <source>
        <dbReference type="EMBL" id="GIL38369.1"/>
    </source>
</evidence>
<reference evidence="9" key="1">
    <citation type="submission" date="2021-02" db="EMBL/GenBank/DDBJ databases">
        <title>Genome sequence of Rhodospirillales sp. strain TMPK1 isolated from soil.</title>
        <authorList>
            <person name="Nakai R."/>
            <person name="Kusada H."/>
            <person name="Tamaki H."/>
        </authorList>
    </citation>
    <scope>NUCLEOTIDE SEQUENCE</scope>
    <source>
        <strain evidence="9">TMPK1</strain>
    </source>
</reference>
<evidence type="ECO:0000256" key="6">
    <source>
        <dbReference type="ARBA" id="ARBA00023136"/>
    </source>
</evidence>
<accession>A0A8S8X9T8</accession>
<dbReference type="GO" id="GO:0015562">
    <property type="term" value="F:efflux transmembrane transporter activity"/>
    <property type="evidence" value="ECO:0007669"/>
    <property type="project" value="InterPro"/>
</dbReference>
<evidence type="ECO:0000256" key="8">
    <source>
        <dbReference type="SAM" id="SignalP"/>
    </source>
</evidence>
<dbReference type="InterPro" id="IPR051906">
    <property type="entry name" value="TolC-like"/>
</dbReference>
<dbReference type="NCBIfam" id="TIGR01844">
    <property type="entry name" value="type_I_sec_TolC"/>
    <property type="match status" value="1"/>
</dbReference>
<feature type="chain" id="PRO_5035918417" evidence="8">
    <location>
        <begin position="25"/>
        <end position="463"/>
    </location>
</feature>
<gene>
    <name evidence="9" type="ORF">TMPK1_06060</name>
</gene>
<dbReference type="EMBL" id="BOPV01000001">
    <property type="protein sequence ID" value="GIL38369.1"/>
    <property type="molecule type" value="Genomic_DNA"/>
</dbReference>
<keyword evidence="8" id="KW-0732">Signal</keyword>
<protein>
    <submittedName>
        <fullName evidence="9">Type I secretion protein TolC</fullName>
    </submittedName>
</protein>
<keyword evidence="4" id="KW-1134">Transmembrane beta strand</keyword>
<feature type="signal peptide" evidence="8">
    <location>
        <begin position="1"/>
        <end position="24"/>
    </location>
</feature>
<dbReference type="GO" id="GO:0015288">
    <property type="term" value="F:porin activity"/>
    <property type="evidence" value="ECO:0007669"/>
    <property type="project" value="TreeGrafter"/>
</dbReference>
<dbReference type="GO" id="GO:1990281">
    <property type="term" value="C:efflux pump complex"/>
    <property type="evidence" value="ECO:0007669"/>
    <property type="project" value="TreeGrafter"/>
</dbReference>
<organism evidence="9 10">
    <name type="scientific">Roseiterribacter gracilis</name>
    <dbReference type="NCBI Taxonomy" id="2812848"/>
    <lineage>
        <taxon>Bacteria</taxon>
        <taxon>Pseudomonadati</taxon>
        <taxon>Pseudomonadota</taxon>
        <taxon>Alphaproteobacteria</taxon>
        <taxon>Rhodospirillales</taxon>
        <taxon>Roseiterribacteraceae</taxon>
        <taxon>Roseiterribacter</taxon>
    </lineage>
</organism>
<dbReference type="PANTHER" id="PTHR30026">
    <property type="entry name" value="OUTER MEMBRANE PROTEIN TOLC"/>
    <property type="match status" value="1"/>
</dbReference>
<dbReference type="Pfam" id="PF02321">
    <property type="entry name" value="OEP"/>
    <property type="match status" value="2"/>
</dbReference>
<dbReference type="Gene3D" id="1.20.1600.10">
    <property type="entry name" value="Outer membrane efflux proteins (OEP)"/>
    <property type="match status" value="1"/>
</dbReference>
<keyword evidence="6" id="KW-0472">Membrane</keyword>
<keyword evidence="3" id="KW-0813">Transport</keyword>